<feature type="compositionally biased region" description="Polar residues" evidence="1">
    <location>
        <begin position="112"/>
        <end position="125"/>
    </location>
</feature>
<keyword evidence="3" id="KW-1185">Reference proteome</keyword>
<feature type="region of interest" description="Disordered" evidence="1">
    <location>
        <begin position="86"/>
        <end position="126"/>
    </location>
</feature>
<protein>
    <submittedName>
        <fullName evidence="2">Uncharacterized protein</fullName>
    </submittedName>
</protein>
<reference evidence="2" key="2">
    <citation type="submission" date="2021-02" db="EMBL/GenBank/DDBJ databases">
        <authorList>
            <person name="Kimball J.A."/>
            <person name="Haas M.W."/>
            <person name="Macchietto M."/>
            <person name="Kono T."/>
            <person name="Duquette J."/>
            <person name="Shao M."/>
        </authorList>
    </citation>
    <scope>NUCLEOTIDE SEQUENCE</scope>
    <source>
        <tissue evidence="2">Fresh leaf tissue</tissue>
    </source>
</reference>
<accession>A0A8J5RP98</accession>
<dbReference type="EMBL" id="JAAALK010000288">
    <property type="protein sequence ID" value="KAG8053893.1"/>
    <property type="molecule type" value="Genomic_DNA"/>
</dbReference>
<organism evidence="2 3">
    <name type="scientific">Zizania palustris</name>
    <name type="common">Northern wild rice</name>
    <dbReference type="NCBI Taxonomy" id="103762"/>
    <lineage>
        <taxon>Eukaryota</taxon>
        <taxon>Viridiplantae</taxon>
        <taxon>Streptophyta</taxon>
        <taxon>Embryophyta</taxon>
        <taxon>Tracheophyta</taxon>
        <taxon>Spermatophyta</taxon>
        <taxon>Magnoliopsida</taxon>
        <taxon>Liliopsida</taxon>
        <taxon>Poales</taxon>
        <taxon>Poaceae</taxon>
        <taxon>BOP clade</taxon>
        <taxon>Oryzoideae</taxon>
        <taxon>Oryzeae</taxon>
        <taxon>Zizaniinae</taxon>
        <taxon>Zizania</taxon>
    </lineage>
</organism>
<evidence type="ECO:0000313" key="2">
    <source>
        <dbReference type="EMBL" id="KAG8053893.1"/>
    </source>
</evidence>
<sequence length="155" mass="17588">MQTSRVATRKHEPEQLSKNFELCGTPDELICPGVTKMSWYNNFKPQQPMKSRPRISVKDKLDAEYFWTDPLPYDPESLPKYEASHEFQTTKKRQQQRQAEEAASKSLFPFASKSNPEPRSTTPNQACPAYAQAQCTTCGGWPKSSLCKAPRTRGA</sequence>
<dbReference type="AlphaFoldDB" id="A0A8J5RP98"/>
<comment type="caution">
    <text evidence="2">The sequence shown here is derived from an EMBL/GenBank/DDBJ whole genome shotgun (WGS) entry which is preliminary data.</text>
</comment>
<reference evidence="2" key="1">
    <citation type="journal article" date="2021" name="bioRxiv">
        <title>Whole Genome Assembly and Annotation of Northern Wild Rice, Zizania palustris L., Supports a Whole Genome Duplication in the Zizania Genus.</title>
        <authorList>
            <person name="Haas M."/>
            <person name="Kono T."/>
            <person name="Macchietto M."/>
            <person name="Millas R."/>
            <person name="McGilp L."/>
            <person name="Shao M."/>
            <person name="Duquette J."/>
            <person name="Hirsch C.N."/>
            <person name="Kimball J."/>
        </authorList>
    </citation>
    <scope>NUCLEOTIDE SEQUENCE</scope>
    <source>
        <tissue evidence="2">Fresh leaf tissue</tissue>
    </source>
</reference>
<evidence type="ECO:0000256" key="1">
    <source>
        <dbReference type="SAM" id="MobiDB-lite"/>
    </source>
</evidence>
<evidence type="ECO:0000313" key="3">
    <source>
        <dbReference type="Proteomes" id="UP000729402"/>
    </source>
</evidence>
<dbReference type="Proteomes" id="UP000729402">
    <property type="component" value="Unassembled WGS sequence"/>
</dbReference>
<name>A0A8J5RP98_ZIZPA</name>
<proteinExistence type="predicted"/>
<gene>
    <name evidence="2" type="ORF">GUJ93_ZPchr0001g29758</name>
</gene>
<dbReference type="OrthoDB" id="1731476at2759"/>